<comment type="caution">
    <text evidence="1">The sequence shown here is derived from an EMBL/GenBank/DDBJ whole genome shotgun (WGS) entry which is preliminary data.</text>
</comment>
<dbReference type="AlphaFoldDB" id="A0A392TJH0"/>
<accession>A0A392TJH0</accession>
<protein>
    <submittedName>
        <fullName evidence="1">Uncharacterized protein</fullName>
    </submittedName>
</protein>
<organism evidence="1 2">
    <name type="scientific">Trifolium medium</name>
    <dbReference type="NCBI Taxonomy" id="97028"/>
    <lineage>
        <taxon>Eukaryota</taxon>
        <taxon>Viridiplantae</taxon>
        <taxon>Streptophyta</taxon>
        <taxon>Embryophyta</taxon>
        <taxon>Tracheophyta</taxon>
        <taxon>Spermatophyta</taxon>
        <taxon>Magnoliopsida</taxon>
        <taxon>eudicotyledons</taxon>
        <taxon>Gunneridae</taxon>
        <taxon>Pentapetalae</taxon>
        <taxon>rosids</taxon>
        <taxon>fabids</taxon>
        <taxon>Fabales</taxon>
        <taxon>Fabaceae</taxon>
        <taxon>Papilionoideae</taxon>
        <taxon>50 kb inversion clade</taxon>
        <taxon>NPAAA clade</taxon>
        <taxon>Hologalegina</taxon>
        <taxon>IRL clade</taxon>
        <taxon>Trifolieae</taxon>
        <taxon>Trifolium</taxon>
    </lineage>
</organism>
<evidence type="ECO:0000313" key="1">
    <source>
        <dbReference type="EMBL" id="MCI60577.1"/>
    </source>
</evidence>
<name>A0A392TJH0_9FABA</name>
<keyword evidence="2" id="KW-1185">Reference proteome</keyword>
<reference evidence="1 2" key="1">
    <citation type="journal article" date="2018" name="Front. Plant Sci.">
        <title>Red Clover (Trifolium pratense) and Zigzag Clover (T. medium) - A Picture of Genomic Similarities and Differences.</title>
        <authorList>
            <person name="Dluhosova J."/>
            <person name="Istvanek J."/>
            <person name="Nedelnik J."/>
            <person name="Repkova J."/>
        </authorList>
    </citation>
    <scope>NUCLEOTIDE SEQUENCE [LARGE SCALE GENOMIC DNA]</scope>
    <source>
        <strain evidence="2">cv. 10/8</strain>
        <tissue evidence="1">Leaf</tissue>
    </source>
</reference>
<dbReference type="EMBL" id="LXQA010584238">
    <property type="protein sequence ID" value="MCI60577.1"/>
    <property type="molecule type" value="Genomic_DNA"/>
</dbReference>
<evidence type="ECO:0000313" key="2">
    <source>
        <dbReference type="Proteomes" id="UP000265520"/>
    </source>
</evidence>
<feature type="non-terminal residue" evidence="1">
    <location>
        <position position="1"/>
    </location>
</feature>
<sequence>HAVCAAATYSTSQLDSATMFYFFEDHEMDEFLNLNQYPDVLLLSSVSPRQSESEKPSSSIGVSLLLVRKAKP</sequence>
<proteinExistence type="predicted"/>
<dbReference type="Proteomes" id="UP000265520">
    <property type="component" value="Unassembled WGS sequence"/>
</dbReference>